<comment type="similarity">
    <text evidence="2">Belongs to the RPGRIP1 family.</text>
</comment>
<keyword evidence="8" id="KW-0812">Transmembrane</keyword>
<feature type="coiled-coil region" evidence="6">
    <location>
        <begin position="196"/>
        <end position="356"/>
    </location>
</feature>
<organism evidence="10 11">
    <name type="scientific">Periophthalmus magnuspinnatus</name>
    <dbReference type="NCBI Taxonomy" id="409849"/>
    <lineage>
        <taxon>Eukaryota</taxon>
        <taxon>Metazoa</taxon>
        <taxon>Chordata</taxon>
        <taxon>Craniata</taxon>
        <taxon>Vertebrata</taxon>
        <taxon>Euteleostomi</taxon>
        <taxon>Actinopterygii</taxon>
        <taxon>Neopterygii</taxon>
        <taxon>Teleostei</taxon>
        <taxon>Neoteleostei</taxon>
        <taxon>Acanthomorphata</taxon>
        <taxon>Gobiaria</taxon>
        <taxon>Gobiiformes</taxon>
        <taxon>Gobioidei</taxon>
        <taxon>Gobiidae</taxon>
        <taxon>Oxudercinae</taxon>
        <taxon>Periophthalmus</taxon>
    </lineage>
</organism>
<protein>
    <recommendedName>
        <fullName evidence="9">C2 domain-containing protein</fullName>
    </recommendedName>
</protein>
<evidence type="ECO:0000256" key="1">
    <source>
        <dbReference type="ARBA" id="ARBA00004138"/>
    </source>
</evidence>
<feature type="transmembrane region" description="Helical" evidence="8">
    <location>
        <begin position="984"/>
        <end position="1004"/>
    </location>
</feature>
<reference evidence="10" key="1">
    <citation type="submission" date="2025-08" db="UniProtKB">
        <authorList>
            <consortium name="Ensembl"/>
        </authorList>
    </citation>
    <scope>IDENTIFICATION</scope>
</reference>
<keyword evidence="8" id="KW-0472">Membrane</keyword>
<dbReference type="SMART" id="SM00239">
    <property type="entry name" value="C2"/>
    <property type="match status" value="1"/>
</dbReference>
<evidence type="ECO:0000313" key="10">
    <source>
        <dbReference type="Ensembl" id="ENSPMGP00000026993.1"/>
    </source>
</evidence>
<dbReference type="InterPro" id="IPR000008">
    <property type="entry name" value="C2_dom"/>
</dbReference>
<feature type="compositionally biased region" description="Basic and acidic residues" evidence="7">
    <location>
        <begin position="947"/>
        <end position="956"/>
    </location>
</feature>
<evidence type="ECO:0000313" key="11">
    <source>
        <dbReference type="Proteomes" id="UP000261520"/>
    </source>
</evidence>
<dbReference type="STRING" id="409849.ENSPMGP00000026993"/>
<keyword evidence="5" id="KW-0966">Cell projection</keyword>
<sequence length="1037" mass="119887">IMSFFDDTAADAPVRDVPLNVPRLTLANARVRQDVLRMSREELEDKFLRLNDENLNLKQHINKQDDKIKRLATKLMRLVKDRSRLEQLASGAATQPGPRGRDVGMEELIEDLQDNIRSLHSENEGLKQRLRVAKQQIIHQQSRGTTPYSHIHSRINSGIKKLRDTPSPSPVRPKSNSEEAGRPPTGQLPRYGHSLLEEARAEIRNLENVIESQRSHMEALEGDAQLLRDELKKKETEFEQRLLDARQHQTSNLRNVNMIKLQKQLAERSNAITQLEGRFLQLQEQRLKASHDSALSNVDSLNVELKEERLRSLELEKQLQSSTVSSKALHQLQEQISELEQERDLLKENNNKLLNSAFDVSQQQKWQLQEQKLKLQISQLETALQADLVDKNEILDKVKAERETNEKLTEENKKLHIQFLEQKQQLEEMKEQLKVYSKDSDYDVSELTEALLLVKVSKRNTQKSGELAFLEVVRDEVNVDNEVRELRAAHAETIQELEKTRSLLSVESRICKGYKVHHLIDTVCLYMNLDQRLETQAKLLDSRAARIKKLEAQLKDIAYGTKAYVFKPDVTDEEETDEFNESLHLERGENVLELQISSVSLSPSALQSLSDPEPYTFCTYLVHLYDFHSTPVVSGRCPQYGFTSRYVVRMDQAFLDYLSRSTVTVELHQALGLDWRTLASGQIRLHEKEFLCIFLPCPMCSGTSEEARSFGSLDYWFRLRIPMTQTLLLYKEKLRAVDYVISTINIDTKNDYHQKSTFEQFRPVRSSDWNELCVTVQSCSDLRCRISTPPSPYVVYRFYDSPDYPSDTVPDSTHPQFNDSKLYSVHMDQSLHRYLCSEDMQFYVFDYKEEQMDVYLGKAKVPLTSLAQDKAITGIFELRDQSGLPAGHIQLSLKWMLSYLPPPGSEVTVEEPKFITKPTASIEETEKQEKLKQEQPIPPELPQTEPSAKEEPKPESRGGPSAPMAHPKVGPTKVRVLKVIHLTYYRIIFTIQIFTYIYISYIFYHTDFYCLKHEKQNKFILNGLQWSKVIPHLPYLL</sequence>
<feature type="region of interest" description="Disordered" evidence="7">
    <location>
        <begin position="157"/>
        <end position="190"/>
    </location>
</feature>
<feature type="domain" description="C2" evidence="9">
    <location>
        <begin position="753"/>
        <end position="876"/>
    </location>
</feature>
<proteinExistence type="inferred from homology"/>
<dbReference type="InterPro" id="IPR021656">
    <property type="entry name" value="C2-C2_1"/>
</dbReference>
<reference evidence="10" key="2">
    <citation type="submission" date="2025-09" db="UniProtKB">
        <authorList>
            <consortium name="Ensembl"/>
        </authorList>
    </citation>
    <scope>IDENTIFICATION</scope>
</reference>
<evidence type="ECO:0000259" key="9">
    <source>
        <dbReference type="PROSITE" id="PS50004"/>
    </source>
</evidence>
<dbReference type="GO" id="GO:1905515">
    <property type="term" value="P:non-motile cilium assembly"/>
    <property type="evidence" value="ECO:0007669"/>
    <property type="project" value="TreeGrafter"/>
</dbReference>
<keyword evidence="11" id="KW-1185">Reference proteome</keyword>
<evidence type="ECO:0000256" key="2">
    <source>
        <dbReference type="ARBA" id="ARBA00006042"/>
    </source>
</evidence>
<name>A0A3B4BBU3_9GOBI</name>
<feature type="region of interest" description="Disordered" evidence="7">
    <location>
        <begin position="905"/>
        <end position="967"/>
    </location>
</feature>
<dbReference type="AlphaFoldDB" id="A0A3B4BBU3"/>
<evidence type="ECO:0000256" key="3">
    <source>
        <dbReference type="ARBA" id="ARBA00023054"/>
    </source>
</evidence>
<accession>A0A3B4BBU3</accession>
<dbReference type="PANTHER" id="PTHR14240:SF1">
    <property type="entry name" value="PROTEIN FANTOM-RELATED"/>
    <property type="match status" value="1"/>
</dbReference>
<dbReference type="InterPro" id="IPR031139">
    <property type="entry name" value="RPGRIP1_fam"/>
</dbReference>
<evidence type="ECO:0000256" key="8">
    <source>
        <dbReference type="SAM" id="Phobius"/>
    </source>
</evidence>
<dbReference type="GO" id="GO:0032391">
    <property type="term" value="C:photoreceptor connecting cilium"/>
    <property type="evidence" value="ECO:0007669"/>
    <property type="project" value="TreeGrafter"/>
</dbReference>
<keyword evidence="8" id="KW-1133">Transmembrane helix</keyword>
<evidence type="ECO:0000256" key="7">
    <source>
        <dbReference type="SAM" id="MobiDB-lite"/>
    </source>
</evidence>
<dbReference type="GO" id="GO:0046548">
    <property type="term" value="P:retinal rod cell development"/>
    <property type="evidence" value="ECO:0007669"/>
    <property type="project" value="TreeGrafter"/>
</dbReference>
<dbReference type="InterPro" id="IPR035892">
    <property type="entry name" value="C2_domain_sf"/>
</dbReference>
<feature type="coiled-coil region" evidence="6">
    <location>
        <begin position="26"/>
        <end position="136"/>
    </location>
</feature>
<evidence type="ECO:0000256" key="4">
    <source>
        <dbReference type="ARBA" id="ARBA00023069"/>
    </source>
</evidence>
<dbReference type="Gene3D" id="2.60.40.150">
    <property type="entry name" value="C2 domain"/>
    <property type="match status" value="2"/>
</dbReference>
<dbReference type="CDD" id="cd00030">
    <property type="entry name" value="C2"/>
    <property type="match status" value="1"/>
</dbReference>
<comment type="subcellular location">
    <subcellularLocation>
        <location evidence="1">Cell projection</location>
        <location evidence="1">Cilium</location>
    </subcellularLocation>
</comment>
<keyword evidence="3 6" id="KW-0175">Coiled coil</keyword>
<feature type="coiled-coil region" evidence="6">
    <location>
        <begin position="391"/>
        <end position="439"/>
    </location>
</feature>
<dbReference type="Ensembl" id="ENSPMGT00000028754.1">
    <property type="protein sequence ID" value="ENSPMGP00000026993.1"/>
    <property type="gene ID" value="ENSPMGG00000021756.1"/>
</dbReference>
<dbReference type="PROSITE" id="PS50004">
    <property type="entry name" value="C2"/>
    <property type="match status" value="1"/>
</dbReference>
<keyword evidence="4" id="KW-0969">Cilium</keyword>
<dbReference type="Pfam" id="PF00168">
    <property type="entry name" value="C2"/>
    <property type="match status" value="1"/>
</dbReference>
<dbReference type="GO" id="GO:0005856">
    <property type="term" value="C:cytoskeleton"/>
    <property type="evidence" value="ECO:0007669"/>
    <property type="project" value="UniProtKB-ARBA"/>
</dbReference>
<dbReference type="Proteomes" id="UP000261520">
    <property type="component" value="Unplaced"/>
</dbReference>
<evidence type="ECO:0000256" key="6">
    <source>
        <dbReference type="SAM" id="Coils"/>
    </source>
</evidence>
<evidence type="ECO:0000256" key="5">
    <source>
        <dbReference type="ARBA" id="ARBA00023273"/>
    </source>
</evidence>
<dbReference type="SUPFAM" id="SSF49562">
    <property type="entry name" value="C2 domain (Calcium/lipid-binding domain, CaLB)"/>
    <property type="match status" value="2"/>
</dbReference>
<feature type="compositionally biased region" description="Basic and acidic residues" evidence="7">
    <location>
        <begin position="924"/>
        <end position="933"/>
    </location>
</feature>
<dbReference type="Pfam" id="PF11618">
    <property type="entry name" value="C2-C2_1"/>
    <property type="match status" value="1"/>
</dbReference>
<dbReference type="PANTHER" id="PTHR14240">
    <property type="entry name" value="RETINITIS PIGMENTOSA GTPASE REGULATOR-INTERACTING PROTEIN"/>
    <property type="match status" value="1"/>
</dbReference>